<dbReference type="GO" id="GO:0005737">
    <property type="term" value="C:cytoplasm"/>
    <property type="evidence" value="ECO:0007669"/>
    <property type="project" value="TreeGrafter"/>
</dbReference>
<dbReference type="GO" id="GO:0002953">
    <property type="term" value="F:5'-deoxynucleotidase activity"/>
    <property type="evidence" value="ECO:0007669"/>
    <property type="project" value="UniProtKB-EC"/>
</dbReference>
<evidence type="ECO:0000256" key="2">
    <source>
        <dbReference type="ARBA" id="ARBA00001936"/>
    </source>
</evidence>
<dbReference type="RefSeq" id="XP_001023957.2">
    <property type="nucleotide sequence ID" value="XM_001023957.2"/>
</dbReference>
<dbReference type="AlphaFoldDB" id="I7LX39"/>
<dbReference type="EMBL" id="GG662472">
    <property type="protein sequence ID" value="EAS03712.2"/>
    <property type="molecule type" value="Genomic_DNA"/>
</dbReference>
<keyword evidence="10 13" id="KW-0378">Hydrolase</keyword>
<evidence type="ECO:0000256" key="5">
    <source>
        <dbReference type="ARBA" id="ARBA00004074"/>
    </source>
</evidence>
<dbReference type="InterPro" id="IPR039356">
    <property type="entry name" value="YfbR/HDDC2"/>
</dbReference>
<dbReference type="STRING" id="312017.I7LX39"/>
<proteinExistence type="inferred from homology"/>
<feature type="domain" description="HD/PDEase" evidence="12">
    <location>
        <begin position="42"/>
        <end position="159"/>
    </location>
</feature>
<dbReference type="InParanoid" id="I7LX39"/>
<dbReference type="eggNOG" id="KOG3197">
    <property type="taxonomic scope" value="Eukaryota"/>
</dbReference>
<dbReference type="FunFam" id="1.10.3210.10:FF:000011">
    <property type="entry name" value="HD domain-containing protein 2"/>
    <property type="match status" value="1"/>
</dbReference>
<reference evidence="14" key="1">
    <citation type="journal article" date="2006" name="PLoS Biol.">
        <title>Macronuclear genome sequence of the ciliate Tetrahymena thermophila, a model eukaryote.</title>
        <authorList>
            <person name="Eisen J.A."/>
            <person name="Coyne R.S."/>
            <person name="Wu M."/>
            <person name="Wu D."/>
            <person name="Thiagarajan M."/>
            <person name="Wortman J.R."/>
            <person name="Badger J.H."/>
            <person name="Ren Q."/>
            <person name="Amedeo P."/>
            <person name="Jones K.M."/>
            <person name="Tallon L.J."/>
            <person name="Delcher A.L."/>
            <person name="Salzberg S.L."/>
            <person name="Silva J.C."/>
            <person name="Haas B.J."/>
            <person name="Majoros W.H."/>
            <person name="Farzad M."/>
            <person name="Carlton J.M."/>
            <person name="Smith R.K. Jr."/>
            <person name="Garg J."/>
            <person name="Pearlman R.E."/>
            <person name="Karrer K.M."/>
            <person name="Sun L."/>
            <person name="Manning G."/>
            <person name="Elde N.C."/>
            <person name="Turkewitz A.P."/>
            <person name="Asai D.J."/>
            <person name="Wilkes D.E."/>
            <person name="Wang Y."/>
            <person name="Cai H."/>
            <person name="Collins K."/>
            <person name="Stewart B.A."/>
            <person name="Lee S.R."/>
            <person name="Wilamowska K."/>
            <person name="Weinberg Z."/>
            <person name="Ruzzo W.L."/>
            <person name="Wloga D."/>
            <person name="Gaertig J."/>
            <person name="Frankel J."/>
            <person name="Tsao C.-C."/>
            <person name="Gorovsky M.A."/>
            <person name="Keeling P.J."/>
            <person name="Waller R.F."/>
            <person name="Patron N.J."/>
            <person name="Cherry J.M."/>
            <person name="Stover N.A."/>
            <person name="Krieger C.J."/>
            <person name="del Toro C."/>
            <person name="Ryder H.F."/>
            <person name="Williamson S.C."/>
            <person name="Barbeau R.A."/>
            <person name="Hamilton E.P."/>
            <person name="Orias E."/>
        </authorList>
    </citation>
    <scope>NUCLEOTIDE SEQUENCE [LARGE SCALE GENOMIC DNA]</scope>
    <source>
        <strain evidence="14">SB210</strain>
    </source>
</reference>
<evidence type="ECO:0000256" key="8">
    <source>
        <dbReference type="ARBA" id="ARBA00012964"/>
    </source>
</evidence>
<comment type="cofactor">
    <cofactor evidence="2">
        <name>Mn(2+)</name>
        <dbReference type="ChEBI" id="CHEBI:29035"/>
    </cofactor>
</comment>
<evidence type="ECO:0000256" key="4">
    <source>
        <dbReference type="ARBA" id="ARBA00001946"/>
    </source>
</evidence>
<comment type="catalytic activity">
    <reaction evidence="1">
        <text>a 2'-deoxyribonucleoside 5'-phosphate + H2O = a 2'-deoxyribonucleoside + phosphate</text>
        <dbReference type="Rhea" id="RHEA:36167"/>
        <dbReference type="ChEBI" id="CHEBI:15377"/>
        <dbReference type="ChEBI" id="CHEBI:18274"/>
        <dbReference type="ChEBI" id="CHEBI:43474"/>
        <dbReference type="ChEBI" id="CHEBI:65317"/>
        <dbReference type="EC" id="3.1.3.89"/>
    </reaction>
</comment>
<dbReference type="PANTHER" id="PTHR11845:SF13">
    <property type="entry name" value="5'-DEOXYNUCLEOTIDASE HDDC2"/>
    <property type="match status" value="1"/>
</dbReference>
<evidence type="ECO:0000256" key="3">
    <source>
        <dbReference type="ARBA" id="ARBA00001941"/>
    </source>
</evidence>
<dbReference type="OrthoDB" id="10254258at2759"/>
<gene>
    <name evidence="13" type="ORF">TTHERM_00474740</name>
</gene>
<keyword evidence="11" id="KW-0460">Magnesium</keyword>
<evidence type="ECO:0000256" key="10">
    <source>
        <dbReference type="ARBA" id="ARBA00022801"/>
    </source>
</evidence>
<dbReference type="InterPro" id="IPR006674">
    <property type="entry name" value="HD_domain"/>
</dbReference>
<comment type="similarity">
    <text evidence="6">Belongs to the HDDC2 family.</text>
</comment>
<comment type="function">
    <text evidence="5">Catalyzes the dephosphorylation of the nucleoside 5'-monophosphates deoxyadenosine monophosphate (dAMP), deoxycytidine monophosphate (dCMP), deoxyguanosine monophosphate (dGMP) and deoxythymidine monophosphate (dTMP).</text>
</comment>
<dbReference type="GO" id="GO:0009159">
    <property type="term" value="P:deoxyribonucleoside monophosphate catabolic process"/>
    <property type="evidence" value="ECO:0007669"/>
    <property type="project" value="UniProtKB-ARBA"/>
</dbReference>
<keyword evidence="9" id="KW-0479">Metal-binding</keyword>
<dbReference type="InterPro" id="IPR003607">
    <property type="entry name" value="HD/PDEase_dom"/>
</dbReference>
<comment type="cofactor">
    <cofactor evidence="4">
        <name>Mg(2+)</name>
        <dbReference type="ChEBI" id="CHEBI:18420"/>
    </cofactor>
</comment>
<dbReference type="SUPFAM" id="SSF109604">
    <property type="entry name" value="HD-domain/PDEase-like"/>
    <property type="match status" value="1"/>
</dbReference>
<organism evidence="13 14">
    <name type="scientific">Tetrahymena thermophila (strain SB210)</name>
    <dbReference type="NCBI Taxonomy" id="312017"/>
    <lineage>
        <taxon>Eukaryota</taxon>
        <taxon>Sar</taxon>
        <taxon>Alveolata</taxon>
        <taxon>Ciliophora</taxon>
        <taxon>Intramacronucleata</taxon>
        <taxon>Oligohymenophorea</taxon>
        <taxon>Hymenostomatida</taxon>
        <taxon>Tetrahymenina</taxon>
        <taxon>Tetrahymenidae</taxon>
        <taxon>Tetrahymena</taxon>
    </lineage>
</organism>
<comment type="cofactor">
    <cofactor evidence="3">
        <name>Co(2+)</name>
        <dbReference type="ChEBI" id="CHEBI:48828"/>
    </cofactor>
</comment>
<sequence length="214" mass="25371">MNSIPLTPSFENVKTIYDFAKLAGELKSLKRTGWTHFPGIKEVESVADHSWRMSLFCMLFAKDKTIDFERCIKFAIIHDLAEVIVGDITPRDGISEDQKHKMEDEGIKLLLSKIENQEIRDELYSIWKQYEDRKCPESKLVKDMDRFEMMQQAFEYEQKYPVDLSEFFSDSSRITHPVIKSWLQELLEKREAFLKQQNPNQQKTHCEQEQQQQQ</sequence>
<dbReference type="GeneID" id="7841959"/>
<evidence type="ECO:0000256" key="1">
    <source>
        <dbReference type="ARBA" id="ARBA00001638"/>
    </source>
</evidence>
<accession>I7LX39</accession>
<comment type="subunit">
    <text evidence="7">Homodimer.</text>
</comment>
<evidence type="ECO:0000256" key="9">
    <source>
        <dbReference type="ARBA" id="ARBA00022723"/>
    </source>
</evidence>
<dbReference type="GO" id="GO:0046872">
    <property type="term" value="F:metal ion binding"/>
    <property type="evidence" value="ECO:0007669"/>
    <property type="project" value="UniProtKB-KW"/>
</dbReference>
<dbReference type="Gene3D" id="1.10.3210.10">
    <property type="entry name" value="Hypothetical protein af1432"/>
    <property type="match status" value="1"/>
</dbReference>
<dbReference type="Proteomes" id="UP000009168">
    <property type="component" value="Unassembled WGS sequence"/>
</dbReference>
<evidence type="ECO:0000256" key="11">
    <source>
        <dbReference type="ARBA" id="ARBA00022842"/>
    </source>
</evidence>
<keyword evidence="14" id="KW-1185">Reference proteome</keyword>
<name>I7LX39_TETTS</name>
<dbReference type="KEGG" id="tet:TTHERM_00474740"/>
<evidence type="ECO:0000259" key="12">
    <source>
        <dbReference type="SMART" id="SM00471"/>
    </source>
</evidence>
<evidence type="ECO:0000313" key="14">
    <source>
        <dbReference type="Proteomes" id="UP000009168"/>
    </source>
</evidence>
<dbReference type="PANTHER" id="PTHR11845">
    <property type="entry name" value="5'-DEOXYNUCLEOTIDASE HDDC2"/>
    <property type="match status" value="1"/>
</dbReference>
<dbReference type="SMART" id="SM00471">
    <property type="entry name" value="HDc"/>
    <property type="match status" value="1"/>
</dbReference>
<evidence type="ECO:0000256" key="7">
    <source>
        <dbReference type="ARBA" id="ARBA00011738"/>
    </source>
</evidence>
<evidence type="ECO:0000313" key="13">
    <source>
        <dbReference type="EMBL" id="EAS03712.2"/>
    </source>
</evidence>
<evidence type="ECO:0000256" key="6">
    <source>
        <dbReference type="ARBA" id="ARBA00009999"/>
    </source>
</evidence>
<protein>
    <recommendedName>
        <fullName evidence="8">5'-deoxynucleotidase</fullName>
        <ecNumber evidence="8">3.1.3.89</ecNumber>
    </recommendedName>
</protein>
<dbReference type="Pfam" id="PF13023">
    <property type="entry name" value="HD_3"/>
    <property type="match status" value="1"/>
</dbReference>
<dbReference type="EC" id="3.1.3.89" evidence="8"/>